<dbReference type="Proteomes" id="UP001055940">
    <property type="component" value="Chromosome"/>
</dbReference>
<dbReference type="Gene3D" id="3.40.50.300">
    <property type="entry name" value="P-loop containing nucleotide triphosphate hydrolases"/>
    <property type="match status" value="1"/>
</dbReference>
<accession>A0ABY5D3N8</accession>
<reference evidence="1" key="1">
    <citation type="submission" date="2022-06" db="EMBL/GenBank/DDBJ databases">
        <authorList>
            <person name="Ping M."/>
        </authorList>
    </citation>
    <scope>NUCLEOTIDE SEQUENCE</scope>
    <source>
        <strain evidence="1">JCM11759T</strain>
    </source>
</reference>
<sequence>MSGEHAEVSTDRPGWAERVAGAVLAAPRRGPAVRVVAVEGRSGSGKSTVAEQLRLALAGRGEPVVLLTMEDLYPGWGGLAESSVLLAEWVLIPLARGRAAAWRRYDWERGCFGTEWEGLPAELVEGGGTLIVEGCGSGAVPVRDLVDLLVWVEVSEETRSERLDQREDAALYAPYRERWARQEDALYSVDPPRERADLRLDNG</sequence>
<evidence type="ECO:0000313" key="2">
    <source>
        <dbReference type="Proteomes" id="UP001055940"/>
    </source>
</evidence>
<name>A0ABY5D3N8_9ACTN</name>
<gene>
    <name evidence="1" type="ORF">NE857_20525</name>
</gene>
<keyword evidence="2" id="KW-1185">Reference proteome</keyword>
<dbReference type="InterPro" id="IPR027417">
    <property type="entry name" value="P-loop_NTPase"/>
</dbReference>
<protein>
    <submittedName>
        <fullName evidence="1">Phosphoribulokinase</fullName>
    </submittedName>
</protein>
<dbReference type="EMBL" id="CP099837">
    <property type="protein sequence ID" value="USY17711.1"/>
    <property type="molecule type" value="Genomic_DNA"/>
</dbReference>
<dbReference type="RefSeq" id="WP_254417231.1">
    <property type="nucleotide sequence ID" value="NZ_BAAAJB010000011.1"/>
</dbReference>
<evidence type="ECO:0000313" key="1">
    <source>
        <dbReference type="EMBL" id="USY17711.1"/>
    </source>
</evidence>
<proteinExistence type="predicted"/>
<dbReference type="SUPFAM" id="SSF52540">
    <property type="entry name" value="P-loop containing nucleoside triphosphate hydrolases"/>
    <property type="match status" value="1"/>
</dbReference>
<organism evidence="1 2">
    <name type="scientific">Nocardiopsis exhalans</name>
    <dbReference type="NCBI Taxonomy" id="163604"/>
    <lineage>
        <taxon>Bacteria</taxon>
        <taxon>Bacillati</taxon>
        <taxon>Actinomycetota</taxon>
        <taxon>Actinomycetes</taxon>
        <taxon>Streptosporangiales</taxon>
        <taxon>Nocardiopsidaceae</taxon>
        <taxon>Nocardiopsis</taxon>
    </lineage>
</organism>
<dbReference type="Pfam" id="PF13238">
    <property type="entry name" value="AAA_18"/>
    <property type="match status" value="1"/>
</dbReference>